<reference evidence="2 3" key="1">
    <citation type="submission" date="2018-10" db="EMBL/GenBank/DDBJ databases">
        <authorList>
            <person name="Ekblom R."/>
            <person name="Jareborg N."/>
        </authorList>
    </citation>
    <scope>NUCLEOTIDE SEQUENCE [LARGE SCALE GENOMIC DNA]</scope>
    <source>
        <tissue evidence="2">Muscle</tissue>
    </source>
</reference>
<feature type="compositionally biased region" description="Polar residues" evidence="1">
    <location>
        <begin position="129"/>
        <end position="143"/>
    </location>
</feature>
<evidence type="ECO:0000313" key="2">
    <source>
        <dbReference type="EMBL" id="VCX40356.1"/>
    </source>
</evidence>
<gene>
    <name evidence="2" type="ORF">BN2614_LOCUS6</name>
</gene>
<accession>A0A9X9M9X1</accession>
<feature type="region of interest" description="Disordered" evidence="1">
    <location>
        <begin position="112"/>
        <end position="143"/>
    </location>
</feature>
<organism evidence="2 3">
    <name type="scientific">Gulo gulo</name>
    <name type="common">Wolverine</name>
    <name type="synonym">Gluton</name>
    <dbReference type="NCBI Taxonomy" id="48420"/>
    <lineage>
        <taxon>Eukaryota</taxon>
        <taxon>Metazoa</taxon>
        <taxon>Chordata</taxon>
        <taxon>Craniata</taxon>
        <taxon>Vertebrata</taxon>
        <taxon>Euteleostomi</taxon>
        <taxon>Mammalia</taxon>
        <taxon>Eutheria</taxon>
        <taxon>Laurasiatheria</taxon>
        <taxon>Carnivora</taxon>
        <taxon>Caniformia</taxon>
        <taxon>Musteloidea</taxon>
        <taxon>Mustelidae</taxon>
        <taxon>Guloninae</taxon>
        <taxon>Gulo</taxon>
    </lineage>
</organism>
<keyword evidence="3" id="KW-1185">Reference proteome</keyword>
<dbReference type="EMBL" id="CYRY02045084">
    <property type="protein sequence ID" value="VCX40356.1"/>
    <property type="molecule type" value="Genomic_DNA"/>
</dbReference>
<proteinExistence type="predicted"/>
<dbReference type="AlphaFoldDB" id="A0A9X9M9X1"/>
<sequence>GGWSAPSTGLAEIEIRREGRWRRGSRVAPQVGEGVSRKAGGYGGPRASDRSVVEAPQGIGVSEPPLPFLYEVGCDSSRTGLLVSPRACYLAQNHPSSPMRWKHCPPHFTEERRREEGRKMKWDTHLPATLSSHPETRWQNTGK</sequence>
<feature type="non-terminal residue" evidence="2">
    <location>
        <position position="1"/>
    </location>
</feature>
<evidence type="ECO:0000256" key="1">
    <source>
        <dbReference type="SAM" id="MobiDB-lite"/>
    </source>
</evidence>
<feature type="compositionally biased region" description="Basic and acidic residues" evidence="1">
    <location>
        <begin position="112"/>
        <end position="124"/>
    </location>
</feature>
<comment type="caution">
    <text evidence="2">The sequence shown here is derived from an EMBL/GenBank/DDBJ whole genome shotgun (WGS) entry which is preliminary data.</text>
</comment>
<dbReference type="Proteomes" id="UP000269945">
    <property type="component" value="Unassembled WGS sequence"/>
</dbReference>
<protein>
    <submittedName>
        <fullName evidence="2">Uncharacterized protein</fullName>
    </submittedName>
</protein>
<feature type="region of interest" description="Disordered" evidence="1">
    <location>
        <begin position="22"/>
        <end position="58"/>
    </location>
</feature>
<name>A0A9X9M9X1_GULGU</name>
<evidence type="ECO:0000313" key="3">
    <source>
        <dbReference type="Proteomes" id="UP000269945"/>
    </source>
</evidence>